<organism evidence="1 2">
    <name type="scientific">Aliivibrio finisterrensis</name>
    <dbReference type="NCBI Taxonomy" id="511998"/>
    <lineage>
        <taxon>Bacteria</taxon>
        <taxon>Pseudomonadati</taxon>
        <taxon>Pseudomonadota</taxon>
        <taxon>Gammaproteobacteria</taxon>
        <taxon>Vibrionales</taxon>
        <taxon>Vibrionaceae</taxon>
        <taxon>Aliivibrio</taxon>
    </lineage>
</organism>
<name>A0A6N6RN94_9GAMM</name>
<evidence type="ECO:0000313" key="1">
    <source>
        <dbReference type="EMBL" id="KAB2822724.1"/>
    </source>
</evidence>
<protein>
    <submittedName>
        <fullName evidence="1">Uncharacterized protein</fullName>
    </submittedName>
</protein>
<proteinExistence type="predicted"/>
<reference evidence="1 2" key="1">
    <citation type="submission" date="2019-09" db="EMBL/GenBank/DDBJ databases">
        <title>Genome of Aliivibrio finisterrensis LMG 23869 (type strain).</title>
        <authorList>
            <person name="Bowman J.P."/>
        </authorList>
    </citation>
    <scope>NUCLEOTIDE SEQUENCE [LARGE SCALE GENOMIC DNA]</scope>
    <source>
        <strain evidence="1 2">LMG 23869</strain>
    </source>
</reference>
<gene>
    <name evidence="1" type="ORF">F8B77_17400</name>
</gene>
<dbReference type="AlphaFoldDB" id="A0A6N6RN94"/>
<accession>A0A6N6RN94</accession>
<dbReference type="Proteomes" id="UP000434870">
    <property type="component" value="Unassembled WGS sequence"/>
</dbReference>
<comment type="caution">
    <text evidence="1">The sequence shown here is derived from an EMBL/GenBank/DDBJ whole genome shotgun (WGS) entry which is preliminary data.</text>
</comment>
<evidence type="ECO:0000313" key="2">
    <source>
        <dbReference type="Proteomes" id="UP000434870"/>
    </source>
</evidence>
<dbReference type="RefSeq" id="WP_151656919.1">
    <property type="nucleotide sequence ID" value="NZ_WBVP01000127.1"/>
</dbReference>
<feature type="non-terminal residue" evidence="1">
    <location>
        <position position="83"/>
    </location>
</feature>
<dbReference type="EMBL" id="WBVP01000127">
    <property type="protein sequence ID" value="KAB2822724.1"/>
    <property type="molecule type" value="Genomic_DNA"/>
</dbReference>
<sequence>MDANNLNEVNGQVDSQSLTTVAAIQTLTDSVNVIRTYALDNTQPAPSVSDYADFGVTGIDANNLSEVNGQVDSQSLTTVAAIQ</sequence>